<organism evidence="2 3">
    <name type="scientific">Neovison vison</name>
    <name type="common">American mink</name>
    <name type="synonym">Mustela vison</name>
    <dbReference type="NCBI Taxonomy" id="452646"/>
    <lineage>
        <taxon>Eukaryota</taxon>
        <taxon>Metazoa</taxon>
        <taxon>Chordata</taxon>
        <taxon>Craniata</taxon>
        <taxon>Vertebrata</taxon>
        <taxon>Euteleostomi</taxon>
        <taxon>Mammalia</taxon>
        <taxon>Eutheria</taxon>
        <taxon>Laurasiatheria</taxon>
        <taxon>Carnivora</taxon>
        <taxon>Caniformia</taxon>
        <taxon>Musteloidea</taxon>
        <taxon>Mustelidae</taxon>
        <taxon>Mustelinae</taxon>
        <taxon>Neogale</taxon>
    </lineage>
</organism>
<dbReference type="GeneTree" id="ENSGT00960000192619"/>
<accession>A0A8C7BTY7</accession>
<reference evidence="2" key="2">
    <citation type="submission" date="2025-09" db="UniProtKB">
        <authorList>
            <consortium name="Ensembl"/>
        </authorList>
    </citation>
    <scope>IDENTIFICATION</scope>
</reference>
<evidence type="ECO:0000313" key="3">
    <source>
        <dbReference type="Proteomes" id="UP000694425"/>
    </source>
</evidence>
<dbReference type="Proteomes" id="UP000694425">
    <property type="component" value="Unplaced"/>
</dbReference>
<sequence>RALQLGSWGPRGSYRSAGEPARLPGSLSSPGCPPDLPMSARGVRQRMSPPSSCHQ</sequence>
<evidence type="ECO:0000256" key="1">
    <source>
        <dbReference type="SAM" id="MobiDB-lite"/>
    </source>
</evidence>
<proteinExistence type="predicted"/>
<dbReference type="Ensembl" id="ENSNVIT00000031576.1">
    <property type="protein sequence ID" value="ENSNVIP00000027226.1"/>
    <property type="gene ID" value="ENSNVIG00000021068.1"/>
</dbReference>
<protein>
    <submittedName>
        <fullName evidence="2">Uncharacterized protein</fullName>
    </submittedName>
</protein>
<reference evidence="2" key="1">
    <citation type="submission" date="2025-08" db="UniProtKB">
        <authorList>
            <consortium name="Ensembl"/>
        </authorList>
    </citation>
    <scope>IDENTIFICATION</scope>
</reference>
<feature type="region of interest" description="Disordered" evidence="1">
    <location>
        <begin position="1"/>
        <end position="55"/>
    </location>
</feature>
<name>A0A8C7BTY7_NEOVI</name>
<evidence type="ECO:0000313" key="2">
    <source>
        <dbReference type="Ensembl" id="ENSNVIP00000027226.1"/>
    </source>
</evidence>
<keyword evidence="3" id="KW-1185">Reference proteome</keyword>
<dbReference type="AlphaFoldDB" id="A0A8C7BTY7"/>